<evidence type="ECO:0000256" key="4">
    <source>
        <dbReference type="PROSITE-ProRule" id="PRU00401"/>
    </source>
</evidence>
<evidence type="ECO:0000313" key="6">
    <source>
        <dbReference type="EMBL" id="EDV27402.1"/>
    </source>
</evidence>
<name>B3RN69_TRIAD</name>
<evidence type="ECO:0000256" key="1">
    <source>
        <dbReference type="ARBA" id="ARBA00004123"/>
    </source>
</evidence>
<gene>
    <name evidence="6" type="ORF">TRIADDRAFT_53059</name>
</gene>
<keyword evidence="3" id="KW-0539">Nucleus</keyword>
<feature type="compositionally biased region" description="Polar residues" evidence="5">
    <location>
        <begin position="365"/>
        <end position="374"/>
    </location>
</feature>
<dbReference type="STRING" id="10228.B3RN69"/>
<dbReference type="GO" id="GO:0005634">
    <property type="term" value="C:nucleus"/>
    <property type="evidence" value="ECO:0000318"/>
    <property type="project" value="GO_Central"/>
</dbReference>
<dbReference type="GO" id="GO:0003713">
    <property type="term" value="F:transcription coactivator activity"/>
    <property type="evidence" value="ECO:0000318"/>
    <property type="project" value="GO_Central"/>
</dbReference>
<dbReference type="CTD" id="6751018"/>
<evidence type="ECO:0000313" key="7">
    <source>
        <dbReference type="Proteomes" id="UP000009022"/>
    </source>
</evidence>
<dbReference type="RefSeq" id="XP_002109236.1">
    <property type="nucleotide sequence ID" value="XM_002109200.1"/>
</dbReference>
<feature type="region of interest" description="Disordered" evidence="5">
    <location>
        <begin position="143"/>
        <end position="171"/>
    </location>
</feature>
<dbReference type="InterPro" id="IPR004018">
    <property type="entry name" value="RPEL_repeat"/>
</dbReference>
<dbReference type="PANTHER" id="PTHR22793">
    <property type="entry name" value="MYOCARDIN-RELATED TRANSCRIPTION FACTOR-RELATED"/>
    <property type="match status" value="1"/>
</dbReference>
<dbReference type="SMART" id="SM00707">
    <property type="entry name" value="RPEL"/>
    <property type="match status" value="3"/>
</dbReference>
<proteinExistence type="predicted"/>
<dbReference type="Gene3D" id="6.10.140.2040">
    <property type="match status" value="1"/>
</dbReference>
<keyword evidence="7" id="KW-1185">Reference proteome</keyword>
<evidence type="ECO:0000256" key="3">
    <source>
        <dbReference type="ARBA" id="ARBA00023242"/>
    </source>
</evidence>
<protein>
    <submittedName>
        <fullName evidence="6">Uncharacterized protein</fullName>
    </submittedName>
</protein>
<sequence length="647" mass="73016">MASWHLDQRLRDRQPHNNLVEHGIIPPRGTSGSVFVAARKLQLMKTKDTLNRRISNRPQKKDLMQRNILESGRIDPTLQANSKKLKRLQIVNELKSFIRNRPTPDKLIEDNILQPEFLNNLHINSCPDSQSNKLQNIGRDENFDTSESFRSSPFSDFSEIEQNPVNNPHDRLIVTPDVPYPESDLNENSNTQLSTGPSEHGCVGIDRSVMSNLRNQISTINVGNIPSSNSQYVGIGESPPSQQSLSISSFDSTYSTMDHRHHNDSNVILCQRPRSFSNRDDLSNPIITSNANYYVRHSPNNAETVTLSNQSIHNPSKATNVTLDSINQFSEFSQCHTNAHVNNRSNTLVSRASSGDLHTRKITHTQENGQMNHTSRSRGKKGQKKNQKELKYHFAQGTLIKDHQAKIIFTNEKPKLKKAQSCSSIKTQAPVEISLQSSAILSPNWHNNVTQRIAELKTSVGVADGTDINLLQVAKQSHNQHGNSSKLHEIINTSAGDNSQPSPLDRSEVLPLFFKNTLSDNYLNQLHRDTIVQPNLEGSFNYNENVPKDVIAAREFHSNQDSIQVDFNAENNQCSTTNAASFTLSNDEIYDNEAEFDLETITDGISCDFQREMIEAFNSRLYDGFRMTRHSNIKHYILAVSRLYDQV</sequence>
<dbReference type="HOGENOM" id="CLU_423547_0_0_1"/>
<comment type="subcellular location">
    <subcellularLocation>
        <location evidence="1">Nucleus</location>
    </subcellularLocation>
</comment>
<dbReference type="GO" id="GO:0045944">
    <property type="term" value="P:positive regulation of transcription by RNA polymerase II"/>
    <property type="evidence" value="ECO:0000318"/>
    <property type="project" value="GO_Central"/>
</dbReference>
<feature type="compositionally biased region" description="Polar residues" evidence="5">
    <location>
        <begin position="343"/>
        <end position="353"/>
    </location>
</feature>
<dbReference type="PANTHER" id="PTHR22793:SF12">
    <property type="entry name" value="MYOCARDIN-RELATED TRANSCRIPTION FACTOR, ISOFORM H"/>
    <property type="match status" value="1"/>
</dbReference>
<reference evidence="6 7" key="1">
    <citation type="journal article" date="2008" name="Nature">
        <title>The Trichoplax genome and the nature of placozoans.</title>
        <authorList>
            <person name="Srivastava M."/>
            <person name="Begovic E."/>
            <person name="Chapman J."/>
            <person name="Putnam N.H."/>
            <person name="Hellsten U."/>
            <person name="Kawashima T."/>
            <person name="Kuo A."/>
            <person name="Mitros T."/>
            <person name="Salamov A."/>
            <person name="Carpenter M.L."/>
            <person name="Signorovitch A.Y."/>
            <person name="Moreno M.A."/>
            <person name="Kamm K."/>
            <person name="Grimwood J."/>
            <person name="Schmutz J."/>
            <person name="Shapiro H."/>
            <person name="Grigoriev I.V."/>
            <person name="Buss L.W."/>
            <person name="Schierwater B."/>
            <person name="Dellaporta S.L."/>
            <person name="Rokhsar D.S."/>
        </authorList>
    </citation>
    <scope>NUCLEOTIDE SEQUENCE [LARGE SCALE GENOMIC DNA]</scope>
    <source>
        <strain evidence="6 7">Grell-BS-1999</strain>
    </source>
</reference>
<feature type="compositionally biased region" description="Basic residues" evidence="5">
    <location>
        <begin position="375"/>
        <end position="385"/>
    </location>
</feature>
<dbReference type="InParanoid" id="B3RN69"/>
<accession>B3RN69</accession>
<dbReference type="Gene3D" id="6.10.150.10">
    <property type="match status" value="1"/>
</dbReference>
<keyword evidence="2" id="KW-0677">Repeat</keyword>
<dbReference type="GeneID" id="6751018"/>
<feature type="compositionally biased region" description="Polar residues" evidence="5">
    <location>
        <begin position="145"/>
        <end position="166"/>
    </location>
</feature>
<dbReference type="AlphaFoldDB" id="B3RN69"/>
<organism evidence="6 7">
    <name type="scientific">Trichoplax adhaerens</name>
    <name type="common">Trichoplax reptans</name>
    <dbReference type="NCBI Taxonomy" id="10228"/>
    <lineage>
        <taxon>Eukaryota</taxon>
        <taxon>Metazoa</taxon>
        <taxon>Placozoa</taxon>
        <taxon>Uniplacotomia</taxon>
        <taxon>Trichoplacea</taxon>
        <taxon>Trichoplacidae</taxon>
        <taxon>Trichoplax</taxon>
    </lineage>
</organism>
<dbReference type="PROSITE" id="PS51073">
    <property type="entry name" value="RPEL"/>
    <property type="match status" value="1"/>
</dbReference>
<evidence type="ECO:0000256" key="5">
    <source>
        <dbReference type="SAM" id="MobiDB-lite"/>
    </source>
</evidence>
<dbReference type="Proteomes" id="UP000009022">
    <property type="component" value="Unassembled WGS sequence"/>
</dbReference>
<feature type="region of interest" description="Disordered" evidence="5">
    <location>
        <begin position="343"/>
        <end position="387"/>
    </location>
</feature>
<dbReference type="EMBL" id="DS985242">
    <property type="protein sequence ID" value="EDV27402.1"/>
    <property type="molecule type" value="Genomic_DNA"/>
</dbReference>
<feature type="repeat" description="RPEL" evidence="4">
    <location>
        <begin position="48"/>
        <end position="73"/>
    </location>
</feature>
<dbReference type="KEGG" id="tad:TRIADDRAFT_53059"/>
<dbReference type="OrthoDB" id="5988109at2759"/>
<dbReference type="InterPro" id="IPR043451">
    <property type="entry name" value="Myocardin-like"/>
</dbReference>
<evidence type="ECO:0000256" key="2">
    <source>
        <dbReference type="ARBA" id="ARBA00022737"/>
    </source>
</evidence>